<gene>
    <name evidence="14" type="primary">gspK</name>
    <name evidence="14" type="ORF">OLW01_11900</name>
</gene>
<proteinExistence type="inferred from homology"/>
<evidence type="ECO:0000256" key="6">
    <source>
        <dbReference type="ARBA" id="ARBA00022692"/>
    </source>
</evidence>
<evidence type="ECO:0000256" key="1">
    <source>
        <dbReference type="ARBA" id="ARBA00004533"/>
    </source>
</evidence>
<dbReference type="NCBIfam" id="NF037980">
    <property type="entry name" value="T2SS_GspK"/>
    <property type="match status" value="1"/>
</dbReference>
<evidence type="ECO:0000256" key="8">
    <source>
        <dbReference type="ARBA" id="ARBA00022989"/>
    </source>
</evidence>
<dbReference type="SUPFAM" id="SSF54523">
    <property type="entry name" value="Pili subunits"/>
    <property type="match status" value="1"/>
</dbReference>
<dbReference type="InterPro" id="IPR049179">
    <property type="entry name" value="T2SSK_SAM-like_2nd"/>
</dbReference>
<dbReference type="InterPro" id="IPR045584">
    <property type="entry name" value="Pilin-like"/>
</dbReference>
<dbReference type="PANTHER" id="PTHR38831:SF1">
    <property type="entry name" value="TYPE II SECRETION SYSTEM PROTEIN K-RELATED"/>
    <property type="match status" value="1"/>
</dbReference>
<dbReference type="PANTHER" id="PTHR38831">
    <property type="entry name" value="TYPE II SECRETION SYSTEM PROTEIN K"/>
    <property type="match status" value="1"/>
</dbReference>
<reference evidence="14" key="1">
    <citation type="submission" date="2022-10" db="EMBL/GenBank/DDBJ databases">
        <title>Catenovulum adriacola sp. nov. isolated in the Harbour of Susak.</title>
        <authorList>
            <person name="Schoch T."/>
            <person name="Reich S.J."/>
            <person name="Stoeferle S."/>
            <person name="Flaiz M."/>
            <person name="Kazda M."/>
            <person name="Riedel C.U."/>
            <person name="Duerre P."/>
        </authorList>
    </citation>
    <scope>NUCLEOTIDE SEQUENCE</scope>
    <source>
        <strain evidence="14">TS8</strain>
    </source>
</reference>
<evidence type="ECO:0000256" key="2">
    <source>
        <dbReference type="ARBA" id="ARBA00007246"/>
    </source>
</evidence>
<dbReference type="EMBL" id="CP109965">
    <property type="protein sequence ID" value="WAJ69847.1"/>
    <property type="molecule type" value="Genomic_DNA"/>
</dbReference>
<keyword evidence="6" id="KW-0812">Transmembrane</keyword>
<evidence type="ECO:0000256" key="11">
    <source>
        <dbReference type="SAM" id="MobiDB-lite"/>
    </source>
</evidence>
<comment type="subcellular location">
    <subcellularLocation>
        <location evidence="1 10">Cell inner membrane</location>
    </subcellularLocation>
</comment>
<evidence type="ECO:0000256" key="7">
    <source>
        <dbReference type="ARBA" id="ARBA00022927"/>
    </source>
</evidence>
<evidence type="ECO:0000256" key="5">
    <source>
        <dbReference type="ARBA" id="ARBA00022519"/>
    </source>
</evidence>
<keyword evidence="8" id="KW-1133">Transmembrane helix</keyword>
<evidence type="ECO:0000256" key="9">
    <source>
        <dbReference type="ARBA" id="ARBA00023136"/>
    </source>
</evidence>
<feature type="domain" description="T2SS protein K second SAM-like" evidence="12">
    <location>
        <begin position="246"/>
        <end position="312"/>
    </location>
</feature>
<keyword evidence="15" id="KW-1185">Reference proteome</keyword>
<dbReference type="PIRSF" id="PIRSF002786">
    <property type="entry name" value="XcpX"/>
    <property type="match status" value="1"/>
</dbReference>
<dbReference type="Proteomes" id="UP001163726">
    <property type="component" value="Chromosome"/>
</dbReference>
<dbReference type="Pfam" id="PF03934">
    <property type="entry name" value="T2SSK"/>
    <property type="match status" value="1"/>
</dbReference>
<protein>
    <recommendedName>
        <fullName evidence="10">Type II secretion system protein K</fullName>
    </recommendedName>
</protein>
<name>A0ABY7AJY1_9ALTE</name>
<dbReference type="Pfam" id="PF21687">
    <property type="entry name" value="T2SSK_1st"/>
    <property type="match status" value="1"/>
</dbReference>
<evidence type="ECO:0000256" key="10">
    <source>
        <dbReference type="PIRNR" id="PIRNR002786"/>
    </source>
</evidence>
<evidence type="ECO:0000259" key="13">
    <source>
        <dbReference type="Pfam" id="PF21687"/>
    </source>
</evidence>
<dbReference type="SUPFAM" id="SSF158544">
    <property type="entry name" value="GspK insert domain-like"/>
    <property type="match status" value="2"/>
</dbReference>
<dbReference type="InterPro" id="IPR038072">
    <property type="entry name" value="GspK_central_sf"/>
</dbReference>
<feature type="region of interest" description="Disordered" evidence="11">
    <location>
        <begin position="125"/>
        <end position="144"/>
    </location>
</feature>
<evidence type="ECO:0000313" key="15">
    <source>
        <dbReference type="Proteomes" id="UP001163726"/>
    </source>
</evidence>
<organism evidence="14 15">
    <name type="scientific">Catenovulum adriaticum</name>
    <dbReference type="NCBI Taxonomy" id="2984846"/>
    <lineage>
        <taxon>Bacteria</taxon>
        <taxon>Pseudomonadati</taxon>
        <taxon>Pseudomonadota</taxon>
        <taxon>Gammaproteobacteria</taxon>
        <taxon>Alteromonadales</taxon>
        <taxon>Alteromonadaceae</taxon>
        <taxon>Catenovulum</taxon>
    </lineage>
</organism>
<evidence type="ECO:0000256" key="4">
    <source>
        <dbReference type="ARBA" id="ARBA00022475"/>
    </source>
</evidence>
<accession>A0ABY7AJY1</accession>
<feature type="compositionally biased region" description="Polar residues" evidence="11">
    <location>
        <begin position="125"/>
        <end position="136"/>
    </location>
</feature>
<keyword evidence="5 10" id="KW-0997">Cell inner membrane</keyword>
<evidence type="ECO:0000313" key="14">
    <source>
        <dbReference type="EMBL" id="WAJ69847.1"/>
    </source>
</evidence>
<sequence length="353" mass="39485">MRKQKGIALITVLLIVALVTIIAAEMSVRMQMQIKRLDNLNSNQQAYWYAVSAEELAKLTLKESGQENDGVFNLAQPWAVEDMVFPVEGGQISGNINDLQACFNINSVVKQGNKNTNDEMKVIPQNTEQDEQNTNSPDDKNALDPTSEQQFKRLLELAGIDDYNAEQIRDALADWLDVDSVTRSYGAEDYIYEAKQMPYLAANGYFVDKSELKLVQGLDDPATGQQALNKILPFVCIVPNTDKMVLNVNTLKQEQAEVLAAMFDNKLTLSAAGSVIEARPDDGFDDINDFWQLSEIKAVGKLSKNFKEQFSVTTEYFQLKSKTEYNESWISLNSVIALDKQGKFVVIAREIGV</sequence>
<dbReference type="RefSeq" id="WP_268074141.1">
    <property type="nucleotide sequence ID" value="NZ_CP109965.1"/>
</dbReference>
<keyword evidence="7" id="KW-0653">Protein transport</keyword>
<dbReference type="InterPro" id="IPR005628">
    <property type="entry name" value="GspK"/>
</dbReference>
<keyword evidence="4 10" id="KW-1003">Cell membrane</keyword>
<keyword evidence="9 10" id="KW-0472">Membrane</keyword>
<comment type="similarity">
    <text evidence="2 10">Belongs to the GSP K family.</text>
</comment>
<evidence type="ECO:0000259" key="12">
    <source>
        <dbReference type="Pfam" id="PF03934"/>
    </source>
</evidence>
<evidence type="ECO:0000256" key="3">
    <source>
        <dbReference type="ARBA" id="ARBA00022448"/>
    </source>
</evidence>
<feature type="domain" description="T2SS protein K first SAM-like" evidence="13">
    <location>
        <begin position="101"/>
        <end position="240"/>
    </location>
</feature>
<dbReference type="InterPro" id="IPR049031">
    <property type="entry name" value="T2SSK_SAM-like_1st"/>
</dbReference>
<keyword evidence="3 10" id="KW-0813">Transport</keyword>
<dbReference type="Gene3D" id="1.10.40.60">
    <property type="entry name" value="EpsJ-like"/>
    <property type="match status" value="2"/>
</dbReference>
<dbReference type="Gene3D" id="3.30.1300.30">
    <property type="entry name" value="GSPII I/J protein-like"/>
    <property type="match status" value="1"/>
</dbReference>